<organism evidence="1 2">
    <name type="scientific">Pseudomonas syringae pv. maculicola</name>
    <dbReference type="NCBI Taxonomy" id="59511"/>
    <lineage>
        <taxon>Bacteria</taxon>
        <taxon>Pseudomonadati</taxon>
        <taxon>Pseudomonadota</taxon>
        <taxon>Gammaproteobacteria</taxon>
        <taxon>Pseudomonadales</taxon>
        <taxon>Pseudomonadaceae</taxon>
        <taxon>Pseudomonas</taxon>
    </lineage>
</organism>
<reference evidence="1 2" key="1">
    <citation type="submission" date="2018-08" db="EMBL/GenBank/DDBJ databases">
        <title>Recombination of ecologically and evolutionarily significant loci maintains genetic cohesion in the Pseudomonas syringae species complex.</title>
        <authorList>
            <person name="Dillon M."/>
            <person name="Thakur S."/>
            <person name="Almeida R.N.D."/>
            <person name="Weir B.S."/>
            <person name="Guttman D.S."/>
        </authorList>
    </citation>
    <scope>NUCLEOTIDE SEQUENCE [LARGE SCALE GENOMIC DNA]</scope>
    <source>
        <strain evidence="1 2">ICMP 11281</strain>
    </source>
</reference>
<dbReference type="EMBL" id="RBUQ01000279">
    <property type="protein sequence ID" value="RMV31266.1"/>
    <property type="molecule type" value="Genomic_DNA"/>
</dbReference>
<dbReference type="AlphaFoldDB" id="A0A0P9TBT7"/>
<name>A0A0P9TBT7_PSEYM</name>
<protein>
    <submittedName>
        <fullName evidence="1">Uncharacterized protein</fullName>
    </submittedName>
</protein>
<evidence type="ECO:0000313" key="1">
    <source>
        <dbReference type="EMBL" id="RMV31266.1"/>
    </source>
</evidence>
<evidence type="ECO:0000313" key="2">
    <source>
        <dbReference type="Proteomes" id="UP000271631"/>
    </source>
</evidence>
<accession>A0A0P9TBT7</accession>
<comment type="caution">
    <text evidence="1">The sequence shown here is derived from an EMBL/GenBank/DDBJ whole genome shotgun (WGS) entry which is preliminary data.</text>
</comment>
<dbReference type="Proteomes" id="UP000271631">
    <property type="component" value="Unassembled WGS sequence"/>
</dbReference>
<sequence length="77" mass="9218">MAHDEQSQGRVLIQTGVFRQITREKRWFWPIGRFLRINRYTVVRHRDARRRALMTEQTKAVFQALVHSTFDNPSFSA</sequence>
<proteinExistence type="predicted"/>
<gene>
    <name evidence="1" type="ORF">ALP13_200073</name>
</gene>